<comment type="similarity">
    <text evidence="1 9 10 11">Belongs to the TRAFAC class TrmE-Era-EngA-EngB-Septin-like GTPase superfamily. EngA (Der) GTPase family.</text>
</comment>
<keyword evidence="3 9" id="KW-0690">Ribosome biogenesis</keyword>
<evidence type="ECO:0000256" key="2">
    <source>
        <dbReference type="ARBA" id="ARBA00020953"/>
    </source>
</evidence>
<feature type="binding site" evidence="9">
    <location>
        <begin position="63"/>
        <end position="67"/>
    </location>
    <ligand>
        <name>GTP</name>
        <dbReference type="ChEBI" id="CHEBI:37565"/>
        <label>1</label>
    </ligand>
</feature>
<evidence type="ECO:0000256" key="5">
    <source>
        <dbReference type="ARBA" id="ARBA00022741"/>
    </source>
</evidence>
<dbReference type="InterPro" id="IPR016484">
    <property type="entry name" value="GTPase_Der"/>
</dbReference>
<evidence type="ECO:0000313" key="13">
    <source>
        <dbReference type="EMBL" id="KRM17082.1"/>
    </source>
</evidence>
<dbReference type="FunFam" id="3.40.50.300:FF:000057">
    <property type="entry name" value="GTPase Der"/>
    <property type="match status" value="1"/>
</dbReference>
<dbReference type="PATRIC" id="fig|1423779.3.peg.247"/>
<dbReference type="InterPro" id="IPR005225">
    <property type="entry name" value="Small_GTP-bd"/>
</dbReference>
<evidence type="ECO:0000256" key="6">
    <source>
        <dbReference type="ARBA" id="ARBA00023134"/>
    </source>
</evidence>
<dbReference type="GO" id="GO:0005525">
    <property type="term" value="F:GTP binding"/>
    <property type="evidence" value="ECO:0007669"/>
    <property type="project" value="UniProtKB-UniRule"/>
</dbReference>
<dbReference type="Pfam" id="PF01926">
    <property type="entry name" value="MMR_HSR1"/>
    <property type="match status" value="2"/>
</dbReference>
<name>A0A0R1WGB0_9LACO</name>
<dbReference type="CDD" id="cd01894">
    <property type="entry name" value="EngA1"/>
    <property type="match status" value="1"/>
</dbReference>
<feature type="binding site" evidence="9">
    <location>
        <begin position="300"/>
        <end position="303"/>
    </location>
    <ligand>
        <name>GTP</name>
        <dbReference type="ChEBI" id="CHEBI:37565"/>
        <label>2</label>
    </ligand>
</feature>
<gene>
    <name evidence="9" type="primary">der</name>
    <name evidence="13" type="ORF">FC49_GL000244</name>
</gene>
<dbReference type="FunFam" id="3.40.50.300:FF:000040">
    <property type="entry name" value="GTPase Der"/>
    <property type="match status" value="1"/>
</dbReference>
<dbReference type="SUPFAM" id="SSF52540">
    <property type="entry name" value="P-loop containing nucleoside triphosphate hydrolases"/>
    <property type="match status" value="2"/>
</dbReference>
<evidence type="ECO:0000256" key="10">
    <source>
        <dbReference type="PROSITE-ProRule" id="PRU01049"/>
    </source>
</evidence>
<dbReference type="InterPro" id="IPR031166">
    <property type="entry name" value="G_ENGA"/>
</dbReference>
<evidence type="ECO:0000259" key="12">
    <source>
        <dbReference type="PROSITE" id="PS51712"/>
    </source>
</evidence>
<accession>A0A0R1WGB0</accession>
<dbReference type="GO" id="GO:0043022">
    <property type="term" value="F:ribosome binding"/>
    <property type="evidence" value="ECO:0007669"/>
    <property type="project" value="TreeGrafter"/>
</dbReference>
<evidence type="ECO:0000256" key="8">
    <source>
        <dbReference type="ARBA" id="ARBA00053470"/>
    </source>
</evidence>
<dbReference type="PIRSF" id="PIRSF006485">
    <property type="entry name" value="GTP-binding_EngA"/>
    <property type="match status" value="1"/>
</dbReference>
<feature type="binding site" evidence="9">
    <location>
        <begin position="125"/>
        <end position="128"/>
    </location>
    <ligand>
        <name>GTP</name>
        <dbReference type="ChEBI" id="CHEBI:37565"/>
        <label>1</label>
    </ligand>
</feature>
<proteinExistence type="inferred from homology"/>
<evidence type="ECO:0000256" key="1">
    <source>
        <dbReference type="ARBA" id="ARBA00008279"/>
    </source>
</evidence>
<dbReference type="InterPro" id="IPR006073">
    <property type="entry name" value="GTP-bd"/>
</dbReference>
<dbReference type="Gene3D" id="3.40.50.300">
    <property type="entry name" value="P-loop containing nucleotide triphosphate hydrolases"/>
    <property type="match status" value="2"/>
</dbReference>
<dbReference type="Gene3D" id="3.30.300.20">
    <property type="match status" value="1"/>
</dbReference>
<comment type="caution">
    <text evidence="13">The sequence shown here is derived from an EMBL/GenBank/DDBJ whole genome shotgun (WGS) entry which is preliminary data.</text>
</comment>
<dbReference type="EMBL" id="AZGE01000001">
    <property type="protein sequence ID" value="KRM17082.1"/>
    <property type="molecule type" value="Genomic_DNA"/>
</dbReference>
<evidence type="ECO:0000256" key="7">
    <source>
        <dbReference type="ARBA" id="ARBA00032345"/>
    </source>
</evidence>
<protein>
    <recommendedName>
        <fullName evidence="2 9">GTPase Der</fullName>
    </recommendedName>
    <alternativeName>
        <fullName evidence="7 9">GTP-binding protein EngA</fullName>
    </alternativeName>
</protein>
<dbReference type="FunFam" id="3.30.300.20:FF:000004">
    <property type="entry name" value="GTPase Der"/>
    <property type="match status" value="1"/>
</dbReference>
<dbReference type="PRINTS" id="PR00326">
    <property type="entry name" value="GTP1OBG"/>
</dbReference>
<dbReference type="Proteomes" id="UP000050973">
    <property type="component" value="Unassembled WGS sequence"/>
</dbReference>
<evidence type="ECO:0000256" key="9">
    <source>
        <dbReference type="HAMAP-Rule" id="MF_00195"/>
    </source>
</evidence>
<feature type="domain" description="EngA-type G" evidence="12">
    <location>
        <begin position="181"/>
        <end position="358"/>
    </location>
</feature>
<comment type="subunit">
    <text evidence="9">Associates with the 50S ribosomal subunit.</text>
</comment>
<reference evidence="13 14" key="1">
    <citation type="journal article" date="2015" name="Genome Announc.">
        <title>Expanding the biotechnology potential of lactobacilli through comparative genomics of 213 strains and associated genera.</title>
        <authorList>
            <person name="Sun Z."/>
            <person name="Harris H.M."/>
            <person name="McCann A."/>
            <person name="Guo C."/>
            <person name="Argimon S."/>
            <person name="Zhang W."/>
            <person name="Yang X."/>
            <person name="Jeffery I.B."/>
            <person name="Cooney J.C."/>
            <person name="Kagawa T.F."/>
            <person name="Liu W."/>
            <person name="Song Y."/>
            <person name="Salvetti E."/>
            <person name="Wrobel A."/>
            <person name="Rasinkangas P."/>
            <person name="Parkhill J."/>
            <person name="Rea M.C."/>
            <person name="O'Sullivan O."/>
            <person name="Ritari J."/>
            <person name="Douillard F.P."/>
            <person name="Paul Ross R."/>
            <person name="Yang R."/>
            <person name="Briner A.E."/>
            <person name="Felis G.E."/>
            <person name="de Vos W.M."/>
            <person name="Barrangou R."/>
            <person name="Klaenhammer T.R."/>
            <person name="Caufield P.W."/>
            <person name="Cui Y."/>
            <person name="Zhang H."/>
            <person name="O'Toole P.W."/>
        </authorList>
    </citation>
    <scope>NUCLEOTIDE SEQUENCE [LARGE SCALE GENOMIC DNA]</scope>
    <source>
        <strain evidence="13 14">DSM 4864</strain>
    </source>
</reference>
<organism evidence="13 14">
    <name type="scientific">Limosilactobacillus oris DSM 4864</name>
    <dbReference type="NCBI Taxonomy" id="1423779"/>
    <lineage>
        <taxon>Bacteria</taxon>
        <taxon>Bacillati</taxon>
        <taxon>Bacillota</taxon>
        <taxon>Bacilli</taxon>
        <taxon>Lactobacillales</taxon>
        <taxon>Lactobacillaceae</taxon>
        <taxon>Limosilactobacillus</taxon>
    </lineage>
</organism>
<sequence>MKEGEKMTNPVVAIVGRPNVGKSTLFNRIAGERISIVEDTPGVTRDRIYAHGEWLGKNFNMIDTGGIELSDQPLLTQIRQQAEIAIDEADVIVLVVDVESGVTDADEQVARILYRSNKPVVLAVNKVDNPERRNDIYDFYSLGLGEPYPVSSVHGVGLGDLLDAVIHNFPENAANEDDDSIRFSLIGRPNVGKSSLVNGILGENRVIVSNMAGTTRDAINTRFVAKDGQEFTMIDTAGIRKQGKIYENTERYALMRAMRAIDGSDVVLVVLNAEEGIREIDKHIAGYAHEAGCGVIIVVNKWDTLEERDQRTMTDFTNLIRHEFQYLSYAPIIFVSAKTKQRLNKLPEMIEEVYAHHERRIKSSVLNNVIMDAIAANPTPTQNGKRLRIFYATQVATAPPTFVVFVNDPELMHFSYERYLENQIRQAFDFTGTPIHIIKRQRQ</sequence>
<dbReference type="CDD" id="cd01895">
    <property type="entry name" value="EngA2"/>
    <property type="match status" value="1"/>
</dbReference>
<dbReference type="PANTHER" id="PTHR43834">
    <property type="entry name" value="GTPASE DER"/>
    <property type="match status" value="1"/>
</dbReference>
<dbReference type="PROSITE" id="PS51712">
    <property type="entry name" value="G_ENGA"/>
    <property type="match status" value="2"/>
</dbReference>
<evidence type="ECO:0000256" key="4">
    <source>
        <dbReference type="ARBA" id="ARBA00022737"/>
    </source>
</evidence>
<feature type="binding site" evidence="9">
    <location>
        <begin position="187"/>
        <end position="194"/>
    </location>
    <ligand>
        <name>GTP</name>
        <dbReference type="ChEBI" id="CHEBI:37565"/>
        <label>2</label>
    </ligand>
</feature>
<keyword evidence="5 9" id="KW-0547">Nucleotide-binding</keyword>
<dbReference type="GO" id="GO:0042254">
    <property type="term" value="P:ribosome biogenesis"/>
    <property type="evidence" value="ECO:0007669"/>
    <property type="project" value="UniProtKB-KW"/>
</dbReference>
<feature type="domain" description="EngA-type G" evidence="12">
    <location>
        <begin position="10"/>
        <end position="173"/>
    </location>
</feature>
<dbReference type="NCBIfam" id="TIGR00231">
    <property type="entry name" value="small_GTP"/>
    <property type="match status" value="2"/>
</dbReference>
<dbReference type="InterPro" id="IPR015946">
    <property type="entry name" value="KH_dom-like_a/b"/>
</dbReference>
<feature type="binding site" evidence="9">
    <location>
        <begin position="16"/>
        <end position="23"/>
    </location>
    <ligand>
        <name>GTP</name>
        <dbReference type="ChEBI" id="CHEBI:37565"/>
        <label>1</label>
    </ligand>
</feature>
<dbReference type="NCBIfam" id="TIGR03594">
    <property type="entry name" value="GTPase_EngA"/>
    <property type="match status" value="1"/>
</dbReference>
<evidence type="ECO:0000313" key="14">
    <source>
        <dbReference type="Proteomes" id="UP000050973"/>
    </source>
</evidence>
<dbReference type="AlphaFoldDB" id="A0A0R1WGB0"/>
<evidence type="ECO:0000256" key="3">
    <source>
        <dbReference type="ARBA" id="ARBA00022517"/>
    </source>
</evidence>
<dbReference type="InterPro" id="IPR032859">
    <property type="entry name" value="KH_dom-like"/>
</dbReference>
<dbReference type="HAMAP" id="MF_00195">
    <property type="entry name" value="GTPase_Der"/>
    <property type="match status" value="1"/>
</dbReference>
<feature type="binding site" evidence="9">
    <location>
        <begin position="235"/>
        <end position="239"/>
    </location>
    <ligand>
        <name>GTP</name>
        <dbReference type="ChEBI" id="CHEBI:37565"/>
        <label>2</label>
    </ligand>
</feature>
<dbReference type="InterPro" id="IPR027417">
    <property type="entry name" value="P-loop_NTPase"/>
</dbReference>
<dbReference type="Pfam" id="PF14714">
    <property type="entry name" value="KH_dom-like"/>
    <property type="match status" value="1"/>
</dbReference>
<evidence type="ECO:0000256" key="11">
    <source>
        <dbReference type="RuleBase" id="RU004481"/>
    </source>
</evidence>
<keyword evidence="6 9" id="KW-0342">GTP-binding</keyword>
<comment type="function">
    <text evidence="8 9 11">GTPase that plays an essential role in the late steps of ribosome biogenesis.</text>
</comment>
<keyword evidence="4 11" id="KW-0677">Repeat</keyword>
<dbReference type="PANTHER" id="PTHR43834:SF6">
    <property type="entry name" value="GTPASE DER"/>
    <property type="match status" value="1"/>
</dbReference>